<dbReference type="InterPro" id="IPR040401">
    <property type="entry name" value="CCDC162"/>
</dbReference>
<keyword evidence="2" id="KW-1185">Reference proteome</keyword>
<organism evidence="1 2">
    <name type="scientific">Protopolystoma xenopodis</name>
    <dbReference type="NCBI Taxonomy" id="117903"/>
    <lineage>
        <taxon>Eukaryota</taxon>
        <taxon>Metazoa</taxon>
        <taxon>Spiralia</taxon>
        <taxon>Lophotrochozoa</taxon>
        <taxon>Platyhelminthes</taxon>
        <taxon>Monogenea</taxon>
        <taxon>Polyopisthocotylea</taxon>
        <taxon>Polystomatidea</taxon>
        <taxon>Polystomatidae</taxon>
        <taxon>Protopolystoma</taxon>
    </lineage>
</organism>
<dbReference type="EMBL" id="CAAALY010035673">
    <property type="protein sequence ID" value="VEL18111.1"/>
    <property type="molecule type" value="Genomic_DNA"/>
</dbReference>
<comment type="caution">
    <text evidence="1">The sequence shown here is derived from an EMBL/GenBank/DDBJ whole genome shotgun (WGS) entry which is preliminary data.</text>
</comment>
<sequence length="140" mass="16345">MTSYFVEDPQQMCELSDNFLAAIQKRNSRGDKKTRQAFLLNELGLLLDLIFARYRLIEVMWESDLLSKIYLQVCLEMGFDEFHLFTRPIQFEAAKFKAGAEEARPPAYITAVQDDDSMVDKWVDAGNNSMRMNRRLRAHQ</sequence>
<accession>A0A3S5BTU1</accession>
<gene>
    <name evidence="1" type="ORF">PXEA_LOCUS11551</name>
</gene>
<dbReference type="PANTHER" id="PTHR33331">
    <property type="entry name" value="COILED-COIL DOMAIN-CONTAINING PROTEIN 162"/>
    <property type="match status" value="1"/>
</dbReference>
<dbReference type="PANTHER" id="PTHR33331:SF13">
    <property type="entry name" value="COILED-COIL DOMAIN CONTAINING 162"/>
    <property type="match status" value="1"/>
</dbReference>
<proteinExistence type="predicted"/>
<dbReference type="AlphaFoldDB" id="A0A3S5BTU1"/>
<dbReference type="OrthoDB" id="76966at2759"/>
<dbReference type="Proteomes" id="UP000784294">
    <property type="component" value="Unassembled WGS sequence"/>
</dbReference>
<protein>
    <submittedName>
        <fullName evidence="1">Uncharacterized protein</fullName>
    </submittedName>
</protein>
<evidence type="ECO:0000313" key="2">
    <source>
        <dbReference type="Proteomes" id="UP000784294"/>
    </source>
</evidence>
<name>A0A3S5BTU1_9PLAT</name>
<reference evidence="1" key="1">
    <citation type="submission" date="2018-11" db="EMBL/GenBank/DDBJ databases">
        <authorList>
            <consortium name="Pathogen Informatics"/>
        </authorList>
    </citation>
    <scope>NUCLEOTIDE SEQUENCE</scope>
</reference>
<evidence type="ECO:0000313" key="1">
    <source>
        <dbReference type="EMBL" id="VEL18111.1"/>
    </source>
</evidence>